<feature type="transmembrane region" description="Helical" evidence="1">
    <location>
        <begin position="85"/>
        <end position="105"/>
    </location>
</feature>
<gene>
    <name evidence="2" type="ORF">TCON_2011</name>
</gene>
<keyword evidence="1" id="KW-0812">Transmembrane</keyword>
<feature type="transmembrane region" description="Helical" evidence="1">
    <location>
        <begin position="117"/>
        <end position="136"/>
    </location>
</feature>
<name>A0ABQ7HX74_9MICR</name>
<proteinExistence type="predicted"/>
<sequence>MKISNKISFVDKLIQLICISTVLFKFTLQELIEIIIYYFYLSNYIDCFTFTEKLIIMVTFQSLPNQNNNILIATKYNLLTPRSNWILIDLLINLLYFNIDIAGCIKRYYDEILINRYQFVLFVFIALTTIVVQVIIKNVGKNLKRKLFHISAFLIFFVHNKFLHLTAEIFLYLLYCLTINYKKKALITYFANEKDSGKYVLSHIILISACLYIELILPINNDITDLKRICNKYMNNINYQNYISILISICFYDSFASIIGKAFGSNNKSIIGMVGGLIMANAIYFMIFGKLNNFKYFIFIAIIEYHTKSNDNIVIPFASYYFFKTRNIIKN</sequence>
<dbReference type="Proteomes" id="UP001516464">
    <property type="component" value="Unassembled WGS sequence"/>
</dbReference>
<keyword evidence="1" id="KW-0472">Membrane</keyword>
<reference evidence="2 3" key="1">
    <citation type="submission" date="2019-01" db="EMBL/GenBank/DDBJ databases">
        <title>Genomes sequencing and comparative genomics of infectious freshwater microsporidia, Cucumispora dikerogammari and Thelohania contejeani.</title>
        <authorList>
            <person name="Cormier A."/>
            <person name="Giraud I."/>
            <person name="Wattier R."/>
            <person name="Teixeira M."/>
            <person name="Grandjean F."/>
            <person name="Rigaud T."/>
            <person name="Cordaux R."/>
        </authorList>
    </citation>
    <scope>NUCLEOTIDE SEQUENCE [LARGE SCALE GENOMIC DNA]</scope>
    <source>
        <strain evidence="2">T1</strain>
        <tissue evidence="2">Spores</tissue>
    </source>
</reference>
<feature type="transmembrane region" description="Helical" evidence="1">
    <location>
        <begin position="270"/>
        <end position="287"/>
    </location>
</feature>
<protein>
    <recommendedName>
        <fullName evidence="4">Dolichol kinase</fullName>
    </recommendedName>
</protein>
<comment type="caution">
    <text evidence="2">The sequence shown here is derived from an EMBL/GenBank/DDBJ whole genome shotgun (WGS) entry which is preliminary data.</text>
</comment>
<evidence type="ECO:0000256" key="1">
    <source>
        <dbReference type="SAM" id="Phobius"/>
    </source>
</evidence>
<keyword evidence="3" id="KW-1185">Reference proteome</keyword>
<evidence type="ECO:0000313" key="3">
    <source>
        <dbReference type="Proteomes" id="UP001516464"/>
    </source>
</evidence>
<feature type="transmembrane region" description="Helical" evidence="1">
    <location>
        <begin position="239"/>
        <end position="258"/>
    </location>
</feature>
<feature type="transmembrane region" description="Helical" evidence="1">
    <location>
        <begin position="148"/>
        <end position="178"/>
    </location>
</feature>
<keyword evidence="1" id="KW-1133">Transmembrane helix</keyword>
<evidence type="ECO:0000313" key="2">
    <source>
        <dbReference type="EMBL" id="KAF7682770.1"/>
    </source>
</evidence>
<dbReference type="EMBL" id="SBIQ01000183">
    <property type="protein sequence ID" value="KAF7682770.1"/>
    <property type="molecule type" value="Genomic_DNA"/>
</dbReference>
<evidence type="ECO:0008006" key="4">
    <source>
        <dbReference type="Google" id="ProtNLM"/>
    </source>
</evidence>
<organism evidence="2 3">
    <name type="scientific">Astathelohania contejeani</name>
    <dbReference type="NCBI Taxonomy" id="164912"/>
    <lineage>
        <taxon>Eukaryota</taxon>
        <taxon>Fungi</taxon>
        <taxon>Fungi incertae sedis</taxon>
        <taxon>Microsporidia</taxon>
        <taxon>Astathelohaniidae</taxon>
        <taxon>Astathelohania</taxon>
    </lineage>
</organism>
<feature type="transmembrane region" description="Helical" evidence="1">
    <location>
        <begin position="199"/>
        <end position="219"/>
    </location>
</feature>
<accession>A0ABQ7HX74</accession>